<dbReference type="SMART" id="SM00005">
    <property type="entry name" value="DEATH"/>
    <property type="match status" value="1"/>
</dbReference>
<dbReference type="GO" id="GO:0005886">
    <property type="term" value="C:plasma membrane"/>
    <property type="evidence" value="ECO:0007669"/>
    <property type="project" value="UniProtKB-ARBA"/>
</dbReference>
<feature type="domain" description="Death" evidence="14">
    <location>
        <begin position="365"/>
        <end position="434"/>
    </location>
</feature>
<dbReference type="PROSITE" id="PS50050">
    <property type="entry name" value="TNFR_NGFR_2"/>
    <property type="match status" value="2"/>
</dbReference>
<comment type="caution">
    <text evidence="11">Lacks conserved residue(s) required for the propagation of feature annotation.</text>
</comment>
<dbReference type="PANTHER" id="PTHR46330">
    <property type="entry name" value="TUMOR NECROSIS FACTOR RECEPTOR SUPERFAMILY MEMBER 10B"/>
    <property type="match status" value="1"/>
</dbReference>
<dbReference type="InterPro" id="IPR052491">
    <property type="entry name" value="TNFRSF10"/>
</dbReference>
<feature type="transmembrane region" description="Helical" evidence="13">
    <location>
        <begin position="43"/>
        <end position="62"/>
    </location>
</feature>
<dbReference type="Proteomes" id="UP000299084">
    <property type="component" value="Unassembled WGS sequence"/>
</dbReference>
<dbReference type="EMBL" id="JWIN03000031">
    <property type="protein sequence ID" value="KAB1256040.1"/>
    <property type="molecule type" value="Genomic_DNA"/>
</dbReference>
<evidence type="ECO:0000259" key="15">
    <source>
        <dbReference type="PROSITE" id="PS50050"/>
    </source>
</evidence>
<dbReference type="CDD" id="cd10580">
    <property type="entry name" value="TNFRSF10"/>
    <property type="match status" value="1"/>
</dbReference>
<keyword evidence="17" id="KW-1185">Reference proteome</keyword>
<keyword evidence="3" id="KW-0053">Apoptosis</keyword>
<dbReference type="SUPFAM" id="SSF47986">
    <property type="entry name" value="DEATH domain"/>
    <property type="match status" value="1"/>
</dbReference>
<dbReference type="SMART" id="SM00208">
    <property type="entry name" value="TNFR"/>
    <property type="match status" value="2"/>
</dbReference>
<dbReference type="InterPro" id="IPR034024">
    <property type="entry name" value="TNFRSF10_N"/>
</dbReference>
<keyword evidence="8 11" id="KW-1015">Disulfide bond</keyword>
<organism evidence="16 17">
    <name type="scientific">Camelus dromedarius</name>
    <name type="common">Dromedary</name>
    <name type="synonym">Arabian camel</name>
    <dbReference type="NCBI Taxonomy" id="9838"/>
    <lineage>
        <taxon>Eukaryota</taxon>
        <taxon>Metazoa</taxon>
        <taxon>Chordata</taxon>
        <taxon>Craniata</taxon>
        <taxon>Vertebrata</taxon>
        <taxon>Euteleostomi</taxon>
        <taxon>Mammalia</taxon>
        <taxon>Eutheria</taxon>
        <taxon>Laurasiatheria</taxon>
        <taxon>Artiodactyla</taxon>
        <taxon>Tylopoda</taxon>
        <taxon>Camelidae</taxon>
        <taxon>Camelus</taxon>
    </lineage>
</organism>
<dbReference type="PROSITE" id="PS50017">
    <property type="entry name" value="DEATH_DOMAIN"/>
    <property type="match status" value="1"/>
</dbReference>
<dbReference type="InterPro" id="IPR011029">
    <property type="entry name" value="DEATH-like_dom_sf"/>
</dbReference>
<accession>A0A5N4CBA9</accession>
<dbReference type="GO" id="GO:0005035">
    <property type="term" value="F:death receptor activity"/>
    <property type="evidence" value="ECO:0007669"/>
    <property type="project" value="UniProtKB-ARBA"/>
</dbReference>
<dbReference type="SUPFAM" id="SSF57586">
    <property type="entry name" value="TNF receptor-like"/>
    <property type="match status" value="3"/>
</dbReference>
<dbReference type="Pfam" id="PF00531">
    <property type="entry name" value="Death"/>
    <property type="match status" value="1"/>
</dbReference>
<evidence type="ECO:0000256" key="7">
    <source>
        <dbReference type="ARBA" id="ARBA00023136"/>
    </source>
</evidence>
<dbReference type="FunFam" id="1.10.533.10:FF:000043">
    <property type="entry name" value="Tumor necrosis factor receptor superfamily member 10A"/>
    <property type="match status" value="1"/>
</dbReference>
<keyword evidence="5" id="KW-0677">Repeat</keyword>
<dbReference type="GO" id="GO:0071260">
    <property type="term" value="P:cellular response to mechanical stimulus"/>
    <property type="evidence" value="ECO:0007669"/>
    <property type="project" value="UniProtKB-ARBA"/>
</dbReference>
<dbReference type="InterPro" id="IPR001368">
    <property type="entry name" value="TNFR/NGFR_Cys_rich_reg"/>
</dbReference>
<dbReference type="GO" id="GO:0043065">
    <property type="term" value="P:positive regulation of apoptotic process"/>
    <property type="evidence" value="ECO:0007669"/>
    <property type="project" value="TreeGrafter"/>
</dbReference>
<evidence type="ECO:0000256" key="4">
    <source>
        <dbReference type="ARBA" id="ARBA00022729"/>
    </source>
</evidence>
<evidence type="ECO:0000256" key="3">
    <source>
        <dbReference type="ARBA" id="ARBA00022703"/>
    </source>
</evidence>
<dbReference type="AlphaFoldDB" id="A0A5N4CBA9"/>
<evidence type="ECO:0000259" key="14">
    <source>
        <dbReference type="PROSITE" id="PS50017"/>
    </source>
</evidence>
<evidence type="ECO:0000256" key="11">
    <source>
        <dbReference type="PROSITE-ProRule" id="PRU00206"/>
    </source>
</evidence>
<dbReference type="FunFam" id="2.10.50.10:FF:000016">
    <property type="entry name" value="Tumor necrosis factor receptor superfamily member 10B"/>
    <property type="match status" value="1"/>
</dbReference>
<dbReference type="Gene3D" id="2.10.50.10">
    <property type="entry name" value="Tumor Necrosis Factor Receptor, subunit A, domain 2"/>
    <property type="match status" value="3"/>
</dbReference>
<feature type="transmembrane region" description="Helical" evidence="13">
    <location>
        <begin position="212"/>
        <end position="233"/>
    </location>
</feature>
<dbReference type="FunFam" id="2.10.50.10:FF:000004">
    <property type="entry name" value="Tumor necrosis factor receptor superfamily member 6"/>
    <property type="match status" value="1"/>
</dbReference>
<evidence type="ECO:0000256" key="6">
    <source>
        <dbReference type="ARBA" id="ARBA00022989"/>
    </source>
</evidence>
<gene>
    <name evidence="16" type="ORF">Cadr_000029662</name>
</gene>
<keyword evidence="2 13" id="KW-0812">Transmembrane</keyword>
<feature type="region of interest" description="Disordered" evidence="12">
    <location>
        <begin position="1"/>
        <end position="35"/>
    </location>
</feature>
<protein>
    <submittedName>
        <fullName evidence="16">Tumor necrosis factor receptor superfamily member 10A</fullName>
    </submittedName>
</protein>
<dbReference type="PANTHER" id="PTHR46330:SF1">
    <property type="entry name" value="TUMOR NECROSIS FACTOR RECEPTOR SUPERFAMILY MEMBER 10B"/>
    <property type="match status" value="1"/>
</dbReference>
<evidence type="ECO:0000313" key="16">
    <source>
        <dbReference type="EMBL" id="KAB1256040.1"/>
    </source>
</evidence>
<comment type="subcellular location">
    <subcellularLocation>
        <location evidence="1">Membrane</location>
        <topology evidence="1">Single-pass type I membrane protein</topology>
    </subcellularLocation>
</comment>
<sequence length="454" mass="49468">MALQAVTPQWPGLRALPDRTGQRGQSAPALSGAQAGRTPGLRALIFTVLGFVLLAAAALATATGQDRIHQQLAASPGSKRSFWKLCPPGSHMAEASGECIRCTDGVDYTSHSNALSSCLLCRGCKPGTEHVAPMPTVRVLGDKMGWEEEKSPCTATKDTECQCKPDTFRGRDSPEFCHKCSTRCPNGMVVATPCTPWSDLQCVDQESGNSQLVPGIVTAFVLLGLVLVLMTAYRFRKFILQGEVWTPESALCLPKVFFWRSHPPRGPEPLDNARNNMLINRESLSTLVSEQETEDQEQANLTHVMVQSPGEAERLLVTQGSQTVEPAGAEESQIRMMLVPANDVDSIEGLRMFFDYFATVVPYDSWDALMRQMGLTQNEILMARGKAWAPRDALYEMLEAWLSSKGREASINTLLDALETLGARCAKETIQDHLVGSGKYVYKKGEAGSAVSSV</sequence>
<reference evidence="16 17" key="1">
    <citation type="journal article" date="2019" name="Mol. Ecol. Resour.">
        <title>Improving Illumina assemblies with Hi-C and long reads: an example with the North African dromedary.</title>
        <authorList>
            <person name="Elbers J.P."/>
            <person name="Rogers M.F."/>
            <person name="Perelman P.L."/>
            <person name="Proskuryakova A.A."/>
            <person name="Serdyukova N.A."/>
            <person name="Johnson W.E."/>
            <person name="Horin P."/>
            <person name="Corander J."/>
            <person name="Murphy D."/>
            <person name="Burger P.A."/>
        </authorList>
    </citation>
    <scope>NUCLEOTIDE SEQUENCE [LARGE SCALE GENOMIC DNA]</scope>
    <source>
        <strain evidence="16">Drom800</strain>
        <tissue evidence="16">Blood</tissue>
    </source>
</reference>
<feature type="disulfide bond" evidence="11">
    <location>
        <begin position="184"/>
        <end position="202"/>
    </location>
</feature>
<evidence type="ECO:0000256" key="9">
    <source>
        <dbReference type="ARBA" id="ARBA00023170"/>
    </source>
</evidence>
<feature type="repeat" description="TNFR-Cys" evidence="11">
    <location>
        <begin position="162"/>
        <end position="202"/>
    </location>
</feature>
<keyword evidence="4" id="KW-0732">Signal</keyword>
<evidence type="ECO:0000256" key="13">
    <source>
        <dbReference type="SAM" id="Phobius"/>
    </source>
</evidence>
<comment type="caution">
    <text evidence="16">The sequence shown here is derived from an EMBL/GenBank/DDBJ whole genome shotgun (WGS) entry which is preliminary data.</text>
</comment>
<feature type="repeat" description="TNFR-Cys" evidence="11">
    <location>
        <begin position="101"/>
        <end position="161"/>
    </location>
</feature>
<keyword evidence="7 13" id="KW-0472">Membrane</keyword>
<name>A0A5N4CBA9_CAMDR</name>
<proteinExistence type="predicted"/>
<dbReference type="InterPro" id="IPR000488">
    <property type="entry name" value="Death_dom"/>
</dbReference>
<dbReference type="CDD" id="cd08315">
    <property type="entry name" value="Death_TRAILR_DR4_DR5"/>
    <property type="match status" value="1"/>
</dbReference>
<evidence type="ECO:0000256" key="5">
    <source>
        <dbReference type="ARBA" id="ARBA00022737"/>
    </source>
</evidence>
<dbReference type="GO" id="GO:0009986">
    <property type="term" value="C:cell surface"/>
    <property type="evidence" value="ECO:0007669"/>
    <property type="project" value="TreeGrafter"/>
</dbReference>
<keyword evidence="9 16" id="KW-0675">Receptor</keyword>
<evidence type="ECO:0000256" key="8">
    <source>
        <dbReference type="ARBA" id="ARBA00023157"/>
    </source>
</evidence>
<evidence type="ECO:0000313" key="17">
    <source>
        <dbReference type="Proteomes" id="UP000299084"/>
    </source>
</evidence>
<evidence type="ECO:0000256" key="12">
    <source>
        <dbReference type="SAM" id="MobiDB-lite"/>
    </source>
</evidence>
<feature type="domain" description="TNFR-Cys" evidence="15">
    <location>
        <begin position="162"/>
        <end position="202"/>
    </location>
</feature>
<feature type="domain" description="TNFR-Cys" evidence="15">
    <location>
        <begin position="101"/>
        <end position="161"/>
    </location>
</feature>
<keyword evidence="10" id="KW-0325">Glycoprotein</keyword>
<keyword evidence="6 13" id="KW-1133">Transmembrane helix</keyword>
<dbReference type="Pfam" id="PF00020">
    <property type="entry name" value="TNFR_c6"/>
    <property type="match status" value="1"/>
</dbReference>
<evidence type="ECO:0000256" key="1">
    <source>
        <dbReference type="ARBA" id="ARBA00004479"/>
    </source>
</evidence>
<dbReference type="Gene3D" id="1.10.533.10">
    <property type="entry name" value="Death Domain, Fas"/>
    <property type="match status" value="1"/>
</dbReference>
<evidence type="ECO:0000256" key="2">
    <source>
        <dbReference type="ARBA" id="ARBA00022692"/>
    </source>
</evidence>
<evidence type="ECO:0000256" key="10">
    <source>
        <dbReference type="ARBA" id="ARBA00023180"/>
    </source>
</evidence>
<dbReference type="InterPro" id="IPR034029">
    <property type="entry name" value="TNFRSF10A/B_death"/>
</dbReference>
<dbReference type="GO" id="GO:0036462">
    <property type="term" value="P:TRAIL-activated apoptotic signaling pathway"/>
    <property type="evidence" value="ECO:0007669"/>
    <property type="project" value="UniProtKB-ARBA"/>
</dbReference>